<gene>
    <name evidence="10" type="primary">cobJ</name>
    <name evidence="10" type="ORF">F1188_17670</name>
</gene>
<dbReference type="SUPFAM" id="SSF159664">
    <property type="entry name" value="CobE/GbiG C-terminal domain-like"/>
    <property type="match status" value="1"/>
</dbReference>
<dbReference type="GO" id="GO:0030789">
    <property type="term" value="F:precorrin-3B C17-methyltransferase activity"/>
    <property type="evidence" value="ECO:0007669"/>
    <property type="project" value="UniProtKB-EC"/>
</dbReference>
<comment type="caution">
    <text evidence="10">The sequence shown here is derived from an EMBL/GenBank/DDBJ whole genome shotgun (WGS) entry which is preliminary data.</text>
</comment>
<evidence type="ECO:0000259" key="8">
    <source>
        <dbReference type="Pfam" id="PF11760"/>
    </source>
</evidence>
<evidence type="ECO:0000259" key="6">
    <source>
        <dbReference type="Pfam" id="PF00590"/>
    </source>
</evidence>
<reference evidence="10 11" key="1">
    <citation type="submission" date="2019-09" db="EMBL/GenBank/DDBJ databases">
        <title>Genome sequence of Roseospira marina, one of the more divergent members of the non-sulfur purple photosynthetic bacterial family, the Rhodospirillaceae.</title>
        <authorList>
            <person name="Meyer T."/>
            <person name="Kyndt J."/>
        </authorList>
    </citation>
    <scope>NUCLEOTIDE SEQUENCE [LARGE SCALE GENOMIC DNA]</scope>
    <source>
        <strain evidence="10 11">DSM 15113</strain>
    </source>
</reference>
<keyword evidence="11" id="KW-1185">Reference proteome</keyword>
<dbReference type="Gene3D" id="3.30.420.180">
    <property type="entry name" value="CobE/GbiG C-terminal domain"/>
    <property type="match status" value="1"/>
</dbReference>
<dbReference type="Pfam" id="PF11761">
    <property type="entry name" value="CbiG_mid"/>
    <property type="match status" value="1"/>
</dbReference>
<dbReference type="SUPFAM" id="SSF159672">
    <property type="entry name" value="CbiG N-terminal domain-like"/>
    <property type="match status" value="1"/>
</dbReference>
<dbReference type="InterPro" id="IPR014776">
    <property type="entry name" value="4pyrrole_Mease_sub2"/>
</dbReference>
<dbReference type="InterPro" id="IPR051810">
    <property type="entry name" value="Precorrin_MeTrfase"/>
</dbReference>
<dbReference type="Pfam" id="PF01890">
    <property type="entry name" value="CbiG_C"/>
    <property type="match status" value="1"/>
</dbReference>
<dbReference type="InterPro" id="IPR021744">
    <property type="entry name" value="CbiG_N"/>
</dbReference>
<protein>
    <submittedName>
        <fullName evidence="10">Precorrin-3B C(17)-methyltransferase</fullName>
        <ecNumber evidence="10">2.1.1.131</ecNumber>
    </submittedName>
</protein>
<evidence type="ECO:0000313" key="11">
    <source>
        <dbReference type="Proteomes" id="UP000324065"/>
    </source>
</evidence>
<keyword evidence="5" id="KW-0949">S-adenosyl-L-methionine</keyword>
<dbReference type="GO" id="GO:0032259">
    <property type="term" value="P:methylation"/>
    <property type="evidence" value="ECO:0007669"/>
    <property type="project" value="UniProtKB-KW"/>
</dbReference>
<dbReference type="InterPro" id="IPR035996">
    <property type="entry name" value="4pyrrol_Methylase_sf"/>
</dbReference>
<dbReference type="Pfam" id="PF11760">
    <property type="entry name" value="CbiG_N"/>
    <property type="match status" value="1"/>
</dbReference>
<dbReference type="EMBL" id="VWPJ01000023">
    <property type="protein sequence ID" value="KAA5604115.1"/>
    <property type="molecule type" value="Genomic_DNA"/>
</dbReference>
<sequence length="617" mass="64219">MTIRTSPVFVALNRTGVATARRLAATIAGAEVHGLMGRVPDTKTDATFTGVTEHLRALFRNGRPIVGLCASGVMIRALAPLLTDKRTEPPVLAVAADGSCVIPLLGGHRGANALAARLAAVLGTPANITTAGDVTGGVPLDEAPPGWRIDNPAAARVPMAALIDDQPVALLSDVDSTLVAWLTEATDGFVPVDTPPVPSDPAAGHPLVCVTDRTDHALSEAALVLRPPTLALGVGCVRGCPPDELLSLARLTLSEQHLSPDSVACVVSLDLKADEPAMHALGQALGVPVRFLDAAALEAETPRLATPSEVVYREVGCHGVAEGAALAAVGPGGTLVAPKRKSPRATCAVGRHAAGLVPERVGQAQGSLHIVGIGPGTPLWRTPEVTAAVAAATDLVGYHLYLDLLGEAQVGKARHVSDLGAETERARVALDLAARGRRVALVCSGDAGIYALATLIFELLEQEERPDWERVAVTVCPGVTAMQAAAARVGAPLGHDFCAISLSDLLTPRAVIERRVAAAAAADFVIAFYNPVSRRRRDALPQARETLLRHRPPETPVILARNLGRSGETITVTTLAALSVDDVDMLTLVLVGSSETRRAGRWVYTPRGYASKRETAS</sequence>
<dbReference type="Gene3D" id="3.40.50.11220">
    <property type="match status" value="1"/>
</dbReference>
<dbReference type="Pfam" id="PF00590">
    <property type="entry name" value="TP_methylase"/>
    <property type="match status" value="1"/>
</dbReference>
<name>A0A5M6I8I0_9PROT</name>
<dbReference type="OrthoDB" id="9772960at2"/>
<evidence type="ECO:0000313" key="10">
    <source>
        <dbReference type="EMBL" id="KAA5604115.1"/>
    </source>
</evidence>
<accession>A0A5M6I8I0</accession>
<evidence type="ECO:0000256" key="3">
    <source>
        <dbReference type="ARBA" id="ARBA00022603"/>
    </source>
</evidence>
<dbReference type="SUPFAM" id="SSF53790">
    <property type="entry name" value="Tetrapyrrole methylase"/>
    <property type="match status" value="1"/>
</dbReference>
<organism evidence="10 11">
    <name type="scientific">Roseospira marina</name>
    <dbReference type="NCBI Taxonomy" id="140057"/>
    <lineage>
        <taxon>Bacteria</taxon>
        <taxon>Pseudomonadati</taxon>
        <taxon>Pseudomonadota</taxon>
        <taxon>Alphaproteobacteria</taxon>
        <taxon>Rhodospirillales</taxon>
        <taxon>Rhodospirillaceae</taxon>
        <taxon>Roseospira</taxon>
    </lineage>
</organism>
<keyword evidence="2" id="KW-0169">Cobalamin biosynthesis</keyword>
<dbReference type="Gene3D" id="3.40.1010.10">
    <property type="entry name" value="Cobalt-precorrin-4 Transmethylase, Domain 1"/>
    <property type="match status" value="1"/>
</dbReference>
<evidence type="ECO:0000256" key="2">
    <source>
        <dbReference type="ARBA" id="ARBA00022573"/>
    </source>
</evidence>
<feature type="domain" description="Cobalamin biosynthesis central region" evidence="9">
    <location>
        <begin position="146"/>
        <end position="227"/>
    </location>
</feature>
<dbReference type="EC" id="2.1.1.131" evidence="10"/>
<dbReference type="InterPro" id="IPR002750">
    <property type="entry name" value="CobE/GbiG_C"/>
</dbReference>
<dbReference type="InterPro" id="IPR006363">
    <property type="entry name" value="Cbl_synth_CobJ/CibH_dom"/>
</dbReference>
<dbReference type="AlphaFoldDB" id="A0A5M6I8I0"/>
<proteinExistence type="predicted"/>
<dbReference type="InterPro" id="IPR000878">
    <property type="entry name" value="4pyrrol_Mease"/>
</dbReference>
<evidence type="ECO:0000256" key="1">
    <source>
        <dbReference type="ARBA" id="ARBA00004953"/>
    </source>
</evidence>
<dbReference type="PANTHER" id="PTHR47036">
    <property type="entry name" value="COBALT-FACTOR III C(17)-METHYLTRANSFERASE-RELATED"/>
    <property type="match status" value="1"/>
</dbReference>
<dbReference type="CDD" id="cd11646">
    <property type="entry name" value="Precorrin_3B_C17_MT"/>
    <property type="match status" value="1"/>
</dbReference>
<dbReference type="RefSeq" id="WP_150063771.1">
    <property type="nucleotide sequence ID" value="NZ_JACHII010000023.1"/>
</dbReference>
<comment type="pathway">
    <text evidence="1">Cofactor biosynthesis; adenosylcobalamin biosynthesis.</text>
</comment>
<dbReference type="InterPro" id="IPR021745">
    <property type="entry name" value="CbiG_mid"/>
</dbReference>
<dbReference type="InterPro" id="IPR036518">
    <property type="entry name" value="CobE/GbiG_C_sf"/>
</dbReference>
<dbReference type="Gene3D" id="3.30.950.10">
    <property type="entry name" value="Methyltransferase, Cobalt-precorrin-4 Transmethylase, Domain 2"/>
    <property type="match status" value="1"/>
</dbReference>
<keyword evidence="3 10" id="KW-0489">Methyltransferase</keyword>
<evidence type="ECO:0000259" key="7">
    <source>
        <dbReference type="Pfam" id="PF01890"/>
    </source>
</evidence>
<dbReference type="UniPathway" id="UPA00148"/>
<dbReference type="PANTHER" id="PTHR47036:SF1">
    <property type="entry name" value="COBALT-FACTOR III C(17)-METHYLTRANSFERASE-RELATED"/>
    <property type="match status" value="1"/>
</dbReference>
<evidence type="ECO:0000256" key="5">
    <source>
        <dbReference type="ARBA" id="ARBA00022691"/>
    </source>
</evidence>
<dbReference type="Proteomes" id="UP000324065">
    <property type="component" value="Unassembled WGS sequence"/>
</dbReference>
<keyword evidence="4 10" id="KW-0808">Transferase</keyword>
<evidence type="ECO:0000259" key="9">
    <source>
        <dbReference type="Pfam" id="PF11761"/>
    </source>
</evidence>
<dbReference type="GO" id="GO:0009236">
    <property type="term" value="P:cobalamin biosynthetic process"/>
    <property type="evidence" value="ECO:0007669"/>
    <property type="project" value="UniProtKB-UniPathway"/>
</dbReference>
<dbReference type="InterPro" id="IPR038029">
    <property type="entry name" value="GbiG_N_sf"/>
</dbReference>
<dbReference type="InterPro" id="IPR014777">
    <property type="entry name" value="4pyrrole_Mease_sub1"/>
</dbReference>
<feature type="domain" description="Tetrapyrrole methylase" evidence="6">
    <location>
        <begin position="368"/>
        <end position="578"/>
    </location>
</feature>
<feature type="domain" description="Cobalamin synthesis G N-terminal" evidence="8">
    <location>
        <begin position="53"/>
        <end position="133"/>
    </location>
</feature>
<dbReference type="NCBIfam" id="TIGR01466">
    <property type="entry name" value="cobJ_cbiH"/>
    <property type="match status" value="1"/>
</dbReference>
<feature type="domain" description="CobE/GbiG C-terminal" evidence="7">
    <location>
        <begin position="230"/>
        <end position="349"/>
    </location>
</feature>
<evidence type="ECO:0000256" key="4">
    <source>
        <dbReference type="ARBA" id="ARBA00022679"/>
    </source>
</evidence>